<keyword evidence="3 7" id="KW-1133">Transmembrane helix</keyword>
<proteinExistence type="inferred from homology"/>
<dbReference type="GO" id="GO:0008932">
    <property type="term" value="F:lytic endotransglycosylase activity"/>
    <property type="evidence" value="ECO:0007669"/>
    <property type="project" value="UniProtKB-UniRule"/>
</dbReference>
<dbReference type="Pfam" id="PF02618">
    <property type="entry name" value="YceG"/>
    <property type="match status" value="1"/>
</dbReference>
<sequence length="335" mass="37799">MKHLKKIIAGSVIGVIVLAIIIFGAIYYSIANKPFTSKENVNITIESGESFYGLLDDLSNKNLIKNETLIKLYVKLNGITPKITPGVYTIPNDVSLKQFINILNTQDTIKVVIPEGYTIEQIADTFQEVGLFSKEEFLSAVQKYPLPSYVKKEKGRRFALEGYLFPDTYEFARGEEPDKVIKTMIDEFQNVLKEAEQQTGVTTDQSQIDNIVTKASIIEREANTFKDMELVSGVIDNRLAINMPLQIDATVIYALGKHVDKVYYKDLKVQSPYNTYLHKGLPIGPICNPGIKAIEAALKPAKTNAIYYILNGKEHYFTDSYQKFSEKKEELNKTN</sequence>
<keyword evidence="8" id="KW-0131">Cell cycle</keyword>
<dbReference type="NCBIfam" id="TIGR00247">
    <property type="entry name" value="endolytic transglycosylase MltG"/>
    <property type="match status" value="1"/>
</dbReference>
<dbReference type="GO" id="GO:0071555">
    <property type="term" value="P:cell wall organization"/>
    <property type="evidence" value="ECO:0007669"/>
    <property type="project" value="UniProtKB-KW"/>
</dbReference>
<keyword evidence="8" id="KW-0132">Cell division</keyword>
<feature type="transmembrane region" description="Helical" evidence="7">
    <location>
        <begin position="7"/>
        <end position="30"/>
    </location>
</feature>
<organism evidence="8 9">
    <name type="scientific">Clostridium thermobutyricum DSM 4928</name>
    <dbReference type="NCBI Taxonomy" id="1121339"/>
    <lineage>
        <taxon>Bacteria</taxon>
        <taxon>Bacillati</taxon>
        <taxon>Bacillota</taxon>
        <taxon>Clostridia</taxon>
        <taxon>Eubacteriales</taxon>
        <taxon>Clostridiaceae</taxon>
        <taxon>Clostridium</taxon>
    </lineage>
</organism>
<name>A0A1V4SX69_9CLOT</name>
<keyword evidence="2 7" id="KW-0812">Transmembrane</keyword>
<evidence type="ECO:0000313" key="8">
    <source>
        <dbReference type="EMBL" id="OPX48314.1"/>
    </source>
</evidence>
<evidence type="ECO:0000256" key="7">
    <source>
        <dbReference type="HAMAP-Rule" id="MF_02065"/>
    </source>
</evidence>
<reference evidence="8 9" key="1">
    <citation type="submission" date="2016-02" db="EMBL/GenBank/DDBJ databases">
        <title>Genome sequence of Clostridium thermobutyricum DSM 4928.</title>
        <authorList>
            <person name="Poehlein A."/>
            <person name="Daniel R."/>
        </authorList>
    </citation>
    <scope>NUCLEOTIDE SEQUENCE [LARGE SCALE GENOMIC DNA]</scope>
    <source>
        <strain evidence="8 9">DSM 4928</strain>
    </source>
</reference>
<dbReference type="GO" id="GO:0005886">
    <property type="term" value="C:plasma membrane"/>
    <property type="evidence" value="ECO:0007669"/>
    <property type="project" value="UniProtKB-SubCell"/>
</dbReference>
<keyword evidence="6 7" id="KW-0961">Cell wall biogenesis/degradation</keyword>
<dbReference type="Proteomes" id="UP000191448">
    <property type="component" value="Unassembled WGS sequence"/>
</dbReference>
<accession>A0A1V4SX69</accession>
<dbReference type="OrthoDB" id="9814591at2"/>
<feature type="site" description="Important for catalytic activity" evidence="7">
    <location>
        <position position="221"/>
    </location>
</feature>
<evidence type="ECO:0000256" key="2">
    <source>
        <dbReference type="ARBA" id="ARBA00022692"/>
    </source>
</evidence>
<evidence type="ECO:0000256" key="6">
    <source>
        <dbReference type="ARBA" id="ARBA00023316"/>
    </source>
</evidence>
<comment type="similarity">
    <text evidence="7">Belongs to the transglycosylase MltG family.</text>
</comment>
<evidence type="ECO:0000256" key="1">
    <source>
        <dbReference type="ARBA" id="ARBA00022475"/>
    </source>
</evidence>
<dbReference type="RefSeq" id="WP_080022538.1">
    <property type="nucleotide sequence ID" value="NZ_LTAY01000034.1"/>
</dbReference>
<comment type="subcellular location">
    <subcellularLocation>
        <location evidence="7">Cell membrane</location>
        <topology evidence="7">Single-pass membrane protein</topology>
    </subcellularLocation>
</comment>
<evidence type="ECO:0000313" key="9">
    <source>
        <dbReference type="Proteomes" id="UP000191448"/>
    </source>
</evidence>
<dbReference type="PANTHER" id="PTHR30518:SF2">
    <property type="entry name" value="ENDOLYTIC MUREIN TRANSGLYCOSYLASE"/>
    <property type="match status" value="1"/>
</dbReference>
<evidence type="ECO:0000256" key="4">
    <source>
        <dbReference type="ARBA" id="ARBA00023136"/>
    </source>
</evidence>
<dbReference type="AlphaFoldDB" id="A0A1V4SX69"/>
<dbReference type="Gene3D" id="3.30.1490.480">
    <property type="entry name" value="Endolytic murein transglycosylase"/>
    <property type="match status" value="2"/>
</dbReference>
<comment type="catalytic activity">
    <reaction evidence="7">
        <text>a peptidoglycan chain = a peptidoglycan chain with N-acetyl-1,6-anhydromuramyl-[peptide] at the reducing end + a peptidoglycan chain with N-acetylglucosamine at the non-reducing end.</text>
        <dbReference type="EC" id="4.2.2.29"/>
    </reaction>
</comment>
<dbReference type="InterPro" id="IPR003770">
    <property type="entry name" value="MLTG-like"/>
</dbReference>
<protein>
    <recommendedName>
        <fullName evidence="7">Endolytic murein transglycosylase</fullName>
        <ecNumber evidence="7">4.2.2.29</ecNumber>
    </recommendedName>
    <alternativeName>
        <fullName evidence="7">Peptidoglycan lytic transglycosylase</fullName>
    </alternativeName>
    <alternativeName>
        <fullName evidence="7">Peptidoglycan polymerization terminase</fullName>
    </alternativeName>
</protein>
<dbReference type="GO" id="GO:0009252">
    <property type="term" value="P:peptidoglycan biosynthetic process"/>
    <property type="evidence" value="ECO:0007669"/>
    <property type="project" value="UniProtKB-UniRule"/>
</dbReference>
<comment type="caution">
    <text evidence="8">The sequence shown here is derived from an EMBL/GenBank/DDBJ whole genome shotgun (WGS) entry which is preliminary data.</text>
</comment>
<keyword evidence="4 7" id="KW-0472">Membrane</keyword>
<dbReference type="CDD" id="cd08010">
    <property type="entry name" value="MltG_like"/>
    <property type="match status" value="1"/>
</dbReference>
<dbReference type="GO" id="GO:0051301">
    <property type="term" value="P:cell division"/>
    <property type="evidence" value="ECO:0007669"/>
    <property type="project" value="UniProtKB-KW"/>
</dbReference>
<dbReference type="EC" id="4.2.2.29" evidence="7"/>
<evidence type="ECO:0000256" key="3">
    <source>
        <dbReference type="ARBA" id="ARBA00022989"/>
    </source>
</evidence>
<evidence type="ECO:0000256" key="5">
    <source>
        <dbReference type="ARBA" id="ARBA00023239"/>
    </source>
</evidence>
<gene>
    <name evidence="8" type="primary">yneA</name>
    <name evidence="7" type="synonym">mltG</name>
    <name evidence="8" type="ORF">CLTHE_13070</name>
</gene>
<keyword evidence="5 7" id="KW-0456">Lyase</keyword>
<dbReference type="HAMAP" id="MF_02065">
    <property type="entry name" value="MltG"/>
    <property type="match status" value="1"/>
</dbReference>
<comment type="function">
    <text evidence="7">Functions as a peptidoglycan terminase that cleaves nascent peptidoglycan strands endolytically to terminate their elongation.</text>
</comment>
<dbReference type="PANTHER" id="PTHR30518">
    <property type="entry name" value="ENDOLYTIC MUREIN TRANSGLYCOSYLASE"/>
    <property type="match status" value="1"/>
</dbReference>
<keyword evidence="1 7" id="KW-1003">Cell membrane</keyword>
<dbReference type="EMBL" id="LTAY01000034">
    <property type="protein sequence ID" value="OPX48314.1"/>
    <property type="molecule type" value="Genomic_DNA"/>
</dbReference>